<accession>M2C4Q4</accession>
<proteinExistence type="predicted"/>
<protein>
    <submittedName>
        <fullName evidence="1">Uncharacterized protein</fullName>
    </submittedName>
</protein>
<gene>
    <name evidence="1" type="ORF">HMPREF9725_02229</name>
</gene>
<name>M2C4Q4_TREDN</name>
<dbReference type="HOGENOM" id="CLU_3049070_0_0_12"/>
<dbReference type="AlphaFoldDB" id="M2C4Q4"/>
<dbReference type="Proteomes" id="UP000011708">
    <property type="component" value="Chromosome"/>
</dbReference>
<reference evidence="1" key="1">
    <citation type="submission" date="2012-01" db="EMBL/GenBank/DDBJ databases">
        <title>The Genome Sequence of Treponema denticola H1-T.</title>
        <authorList>
            <consortium name="The Broad Institute Genome Sequencing Platform"/>
            <person name="Earl A."/>
            <person name="Ward D."/>
            <person name="Feldgarden M."/>
            <person name="Gevers D."/>
            <person name="Blanton J.M."/>
            <person name="Fenno C.J."/>
            <person name="Baranova O.V."/>
            <person name="Mathney J."/>
            <person name="Dewhirst F.E."/>
            <person name="Izard J."/>
            <person name="Young S.K."/>
            <person name="Zeng Q."/>
            <person name="Gargeya S."/>
            <person name="Fitzgerald M."/>
            <person name="Haas B."/>
            <person name="Abouelleil A."/>
            <person name="Alvarado L."/>
            <person name="Arachchi H.M."/>
            <person name="Berlin A."/>
            <person name="Chapman S.B."/>
            <person name="Gearin G."/>
            <person name="Goldberg J."/>
            <person name="Griggs A."/>
            <person name="Gujja S."/>
            <person name="Hansen M."/>
            <person name="Heiman D."/>
            <person name="Howarth C."/>
            <person name="Larimer J."/>
            <person name="Lui A."/>
            <person name="MacDonald P.J.P."/>
            <person name="McCowen C."/>
            <person name="Montmayeur A."/>
            <person name="Murphy C."/>
            <person name="Neiman D."/>
            <person name="Pearson M."/>
            <person name="Priest M."/>
            <person name="Roberts A."/>
            <person name="Saif S."/>
            <person name="Shea T."/>
            <person name="Sisk P."/>
            <person name="Stolte C."/>
            <person name="Sykes S."/>
            <person name="Wortman J."/>
            <person name="Nusbaum C."/>
            <person name="Birren B."/>
        </authorList>
    </citation>
    <scope>NUCLEOTIDE SEQUENCE [LARGE SCALE GENOMIC DNA]</scope>
    <source>
        <strain evidence="1">H1-T</strain>
    </source>
</reference>
<dbReference type="EMBL" id="AGDW01000022">
    <property type="protein sequence ID" value="EMB29359.1"/>
    <property type="molecule type" value="Genomic_DNA"/>
</dbReference>
<sequence>MYGVSEELILKTWSLETIIKKVRHGFDFILLQKGVVKEKKEKPLSDDEISKLYN</sequence>
<dbReference type="PATRIC" id="fig|999431.4.peg.2307"/>
<organism evidence="1">
    <name type="scientific">Treponema denticola H1-T</name>
    <dbReference type="NCBI Taxonomy" id="999431"/>
    <lineage>
        <taxon>Bacteria</taxon>
        <taxon>Pseudomonadati</taxon>
        <taxon>Spirochaetota</taxon>
        <taxon>Spirochaetia</taxon>
        <taxon>Spirochaetales</taxon>
        <taxon>Treponemataceae</taxon>
        <taxon>Treponema</taxon>
    </lineage>
</organism>
<comment type="caution">
    <text evidence="1">The sequence shown here is derived from an EMBL/GenBank/DDBJ whole genome shotgun (WGS) entry which is preliminary data.</text>
</comment>
<evidence type="ECO:0000313" key="1">
    <source>
        <dbReference type="EMBL" id="EMB29359.1"/>
    </source>
</evidence>
<dbReference type="RefSeq" id="WP_002689527.1">
    <property type="nucleotide sequence ID" value="NZ_CM001794.1"/>
</dbReference>